<dbReference type="CDD" id="cd14688">
    <property type="entry name" value="bZIP_YAP"/>
    <property type="match status" value="1"/>
</dbReference>
<dbReference type="PANTHER" id="PTHR40618:SF1">
    <property type="entry name" value="B-ZIP TRANSCRIPTION FACTOR (EUROFUNG)"/>
    <property type="match status" value="1"/>
</dbReference>
<dbReference type="SUPFAM" id="SSF57959">
    <property type="entry name" value="Leucine zipper domain"/>
    <property type="match status" value="1"/>
</dbReference>
<feature type="region of interest" description="Disordered" evidence="2">
    <location>
        <begin position="409"/>
        <end position="441"/>
    </location>
</feature>
<gene>
    <name evidence="3" type="ORF">R9X50_00781200</name>
</gene>
<dbReference type="PANTHER" id="PTHR40618">
    <property type="entry name" value="B-ZIP TRANSCRIPTION FACTOR (EUROFUNG)-RELATED"/>
    <property type="match status" value="1"/>
</dbReference>
<evidence type="ECO:0008006" key="5">
    <source>
        <dbReference type="Google" id="ProtNLM"/>
    </source>
</evidence>
<evidence type="ECO:0000256" key="2">
    <source>
        <dbReference type="SAM" id="MobiDB-lite"/>
    </source>
</evidence>
<accession>A0AAQ3MBU4</accession>
<proteinExistence type="predicted"/>
<dbReference type="Proteomes" id="UP001303373">
    <property type="component" value="Chromosome 14"/>
</dbReference>
<dbReference type="GO" id="GO:0003700">
    <property type="term" value="F:DNA-binding transcription factor activity"/>
    <property type="evidence" value="ECO:0007669"/>
    <property type="project" value="InterPro"/>
</dbReference>
<feature type="coiled-coil region" evidence="1">
    <location>
        <begin position="54"/>
        <end position="81"/>
    </location>
</feature>
<dbReference type="InterPro" id="IPR046347">
    <property type="entry name" value="bZIP_sf"/>
</dbReference>
<organism evidence="3 4">
    <name type="scientific">Acrodontium crateriforme</name>
    <dbReference type="NCBI Taxonomy" id="150365"/>
    <lineage>
        <taxon>Eukaryota</taxon>
        <taxon>Fungi</taxon>
        <taxon>Dikarya</taxon>
        <taxon>Ascomycota</taxon>
        <taxon>Pezizomycotina</taxon>
        <taxon>Dothideomycetes</taxon>
        <taxon>Dothideomycetidae</taxon>
        <taxon>Mycosphaerellales</taxon>
        <taxon>Teratosphaeriaceae</taxon>
        <taxon>Acrodontium</taxon>
    </lineage>
</organism>
<dbReference type="EMBL" id="CP138593">
    <property type="protein sequence ID" value="WPH04915.1"/>
    <property type="molecule type" value="Genomic_DNA"/>
</dbReference>
<evidence type="ECO:0000313" key="4">
    <source>
        <dbReference type="Proteomes" id="UP001303373"/>
    </source>
</evidence>
<feature type="region of interest" description="Disordered" evidence="2">
    <location>
        <begin position="217"/>
        <end position="241"/>
    </location>
</feature>
<feature type="compositionally biased region" description="Low complexity" evidence="2">
    <location>
        <begin position="219"/>
        <end position="241"/>
    </location>
</feature>
<evidence type="ECO:0000256" key="1">
    <source>
        <dbReference type="SAM" id="Coils"/>
    </source>
</evidence>
<feature type="region of interest" description="Disordered" evidence="2">
    <location>
        <begin position="1"/>
        <end position="43"/>
    </location>
</feature>
<evidence type="ECO:0000313" key="3">
    <source>
        <dbReference type="EMBL" id="WPH04915.1"/>
    </source>
</evidence>
<name>A0AAQ3MBU4_9PEZI</name>
<feature type="compositionally biased region" description="Basic and acidic residues" evidence="2">
    <location>
        <begin position="21"/>
        <end position="43"/>
    </location>
</feature>
<dbReference type="AlphaFoldDB" id="A0AAQ3MBU4"/>
<protein>
    <recommendedName>
        <fullName evidence="5">BZIP domain-containing protein</fullName>
    </recommendedName>
</protein>
<dbReference type="Gene3D" id="1.20.5.170">
    <property type="match status" value="1"/>
</dbReference>
<reference evidence="3 4" key="1">
    <citation type="submission" date="2023-11" db="EMBL/GenBank/DDBJ databases">
        <title>An acidophilic fungus is an integral part of prey digestion in a carnivorous sundew plant.</title>
        <authorList>
            <person name="Tsai I.J."/>
        </authorList>
    </citation>
    <scope>NUCLEOTIDE SEQUENCE [LARGE SCALE GENOMIC DNA]</scope>
    <source>
        <strain evidence="3">169a</strain>
    </source>
</reference>
<keyword evidence="1" id="KW-0175">Coiled coil</keyword>
<sequence length="595" mass="66360">MNADQLKRKRSRTSASPGSDDDSKKRGRPRVEKQDESAADRRRTQIRMAQRAYRQRKESTLDDLRKRVSDVTNAVELMNKTFLDFKDRLAITGISDAQSHDLNETSENFMNLMKSIRNPNDEASFSATPAMSHKSRLPRNEDVVDTQIIATGKNVPAWMDDAAASVPPRTMAPMDIGMGYTAFLPNNAAPVTTQPEEYFVFGNHNPATGLVAQKYMQHSPNNPRSSPPASRDMSRMSPSLSPPMTYSFQESSFGRRLHRAGLEAAYYLILNRTKRPATYERIFRLSLMGRDENKILASFKSVLDRGPHESLDFWQAPLIHIGGAGTHYPRRDQYGNLMPKKESYNLGIIGPQALARLDNAQQDKIGIDMTVEIAGFEGEWFDPYDVEGYLEEKSIHIDPLSSFAEAEITEWPPTPGSGSGSTSLLSFSPPTPPPKYSTESTSAPFNEEQLRAMQMLQADLSRWDDNLSNLSFAGVGYSDVQTGSWMNFVETGQSTKVNPQYTDGYWEAGRAPELMQESVMDALRAPVAAPAAHEVPELMLRAARNASIPRKRVVVIDVSKFVRILIASCVCLGRTAGYKRRDVDRALAVASFDVE</sequence>
<keyword evidence="4" id="KW-1185">Reference proteome</keyword>